<dbReference type="STRING" id="573370.DMR_33020"/>
<feature type="compositionally biased region" description="Basic and acidic residues" evidence="1">
    <location>
        <begin position="25"/>
        <end position="35"/>
    </location>
</feature>
<evidence type="ECO:0008006" key="4">
    <source>
        <dbReference type="Google" id="ProtNLM"/>
    </source>
</evidence>
<accession>C4XJP6</accession>
<keyword evidence="3" id="KW-1185">Reference proteome</keyword>
<dbReference type="eggNOG" id="COG0864">
    <property type="taxonomic scope" value="Bacteria"/>
</dbReference>
<proteinExistence type="predicted"/>
<gene>
    <name evidence="2" type="ordered locus">DMR_33020</name>
</gene>
<evidence type="ECO:0000256" key="1">
    <source>
        <dbReference type="SAM" id="MobiDB-lite"/>
    </source>
</evidence>
<dbReference type="Pfam" id="PF21699">
    <property type="entry name" value="TM1266-like"/>
    <property type="match status" value="1"/>
</dbReference>
<dbReference type="InterPro" id="IPR023860">
    <property type="entry name" value="FeFe-hyd_TM1266"/>
</dbReference>
<dbReference type="Gene3D" id="3.30.70.1150">
    <property type="entry name" value="ACT-like. Chain A, domain 2"/>
    <property type="match status" value="1"/>
</dbReference>
<reference evidence="2 3" key="1">
    <citation type="journal article" date="2009" name="Genome Res.">
        <title>Whole genome sequence of Desulfovibrio magneticus strain RS-1 revealed common gene clusters in magnetotactic bacteria.</title>
        <authorList>
            <person name="Nakazawa H."/>
            <person name="Arakaki A."/>
            <person name="Narita-Yamada S."/>
            <person name="Yashiro I."/>
            <person name="Jinno K."/>
            <person name="Aoki N."/>
            <person name="Tsuruyama A."/>
            <person name="Okamura Y."/>
            <person name="Tanikawa S."/>
            <person name="Fujita N."/>
            <person name="Takeyama H."/>
            <person name="Matsunaga T."/>
        </authorList>
    </citation>
    <scope>NUCLEOTIDE SEQUENCE [LARGE SCALE GENOMIC DNA]</scope>
    <source>
        <strain evidence="3">ATCC 700980 / DSM 13731 / RS-1</strain>
    </source>
</reference>
<dbReference type="NCBIfam" id="TIGR03959">
    <property type="entry name" value="hyd_TM1266"/>
    <property type="match status" value="1"/>
</dbReference>
<organism evidence="2 3">
    <name type="scientific">Solidesulfovibrio magneticus (strain ATCC 700980 / DSM 13731 / RS-1)</name>
    <name type="common">Desulfovibrio magneticus</name>
    <dbReference type="NCBI Taxonomy" id="573370"/>
    <lineage>
        <taxon>Bacteria</taxon>
        <taxon>Pseudomonadati</taxon>
        <taxon>Thermodesulfobacteriota</taxon>
        <taxon>Desulfovibrionia</taxon>
        <taxon>Desulfovibrionales</taxon>
        <taxon>Desulfovibrionaceae</taxon>
        <taxon>Solidesulfovibrio</taxon>
    </lineage>
</organism>
<dbReference type="InterPro" id="IPR027271">
    <property type="entry name" value="Acetolactate_synth/TF_NikR_C"/>
</dbReference>
<protein>
    <recommendedName>
        <fullName evidence="4">Iron-only hydrogenase system regulator</fullName>
    </recommendedName>
</protein>
<feature type="region of interest" description="Disordered" evidence="1">
    <location>
        <begin position="1"/>
        <end position="45"/>
    </location>
</feature>
<sequence>MLASGNHFRHVQGAAAPVPSGSWREGNDTIPRSDGKGTPPCAEGRRHEPAAYRRLCFPMGNKGVFYCPKGEPMNRRIGVIGIVIEDPKHVSDKVNAVISDHGHIVLGRMGIPKPEYQAGVVSLIIEGTTDEIGSLTGRLGNIPGVTVKSALTSKMLGKEAQND</sequence>
<dbReference type="Proteomes" id="UP000009071">
    <property type="component" value="Chromosome"/>
</dbReference>
<dbReference type="SUPFAM" id="SSF55021">
    <property type="entry name" value="ACT-like"/>
    <property type="match status" value="1"/>
</dbReference>
<evidence type="ECO:0000313" key="3">
    <source>
        <dbReference type="Proteomes" id="UP000009071"/>
    </source>
</evidence>
<dbReference type="HOGENOM" id="CLU_1624468_0_0_7"/>
<dbReference type="EMBL" id="AP010904">
    <property type="protein sequence ID" value="BAH76793.1"/>
    <property type="molecule type" value="Genomic_DNA"/>
</dbReference>
<dbReference type="KEGG" id="dma:DMR_33020"/>
<name>C4XJP6_SOLM1</name>
<dbReference type="AlphaFoldDB" id="C4XJP6"/>
<evidence type="ECO:0000313" key="2">
    <source>
        <dbReference type="EMBL" id="BAH76793.1"/>
    </source>
</evidence>
<dbReference type="InterPro" id="IPR045865">
    <property type="entry name" value="ACT-like_dom_sf"/>
</dbReference>